<keyword evidence="5" id="KW-0862">Zinc</keyword>
<dbReference type="AlphaFoldDB" id="A0A1S3K6P1"/>
<dbReference type="RefSeq" id="XP_013418305.1">
    <property type="nucleotide sequence ID" value="XM_013562851.1"/>
</dbReference>
<dbReference type="GO" id="GO:0008270">
    <property type="term" value="F:zinc ion binding"/>
    <property type="evidence" value="ECO:0007669"/>
    <property type="project" value="UniProtKB-KW"/>
</dbReference>
<sequence>MPKSGKGLHCTIIDGAPHVNLFHSQEMFNIGPNYNKWVQSEWDSDLSSLTSFGLQAQDVFPADDPKCYMYYSLEGFLMLFFKKVCIHSLDAQRKMDYIKFLRHVCRVYAQQVTKVLSDSEGKKTAQVDLMEAASGDWGEGWSNHTSMKTPQLHEKSSPVSSILSPSIKERVSVPAVKKSKLSQKVDELLERRSRESSPNVADHGMNGMRAATGHQGSALEQRNGSHERSIRESPTGTGNSSLQSGVPCIASPPVVTPEPIKIKVEPPDDTMEENNHRTDQSNTKEISGDTLGTSPYSTMWMPKIGQTSSLAQGQGQPGQAQGLADQGDKLTTGDHPVAMHLRRKGYSCLTCKQTFANGKQHWMHKLETGHGQIFCEICHTRFLIEEDLVDHVCHGQDDSLQLHCLKCNKKFPNFQSKKAHQRYCGRSYRCNDCKQRFPDPDKLLSHRIVCTGPTASTDGDMAKMPTEKSRTRKVAAAAKRKLEEADIEEGRPLLNCVYCGAWLENAEYGKHVQRCKKQFRGRDKGFKCSDCELRFKTAEELVSHRVIHTNAK</sequence>
<dbReference type="GeneID" id="106179297"/>
<feature type="region of interest" description="Disordered" evidence="8">
    <location>
        <begin position="139"/>
        <end position="163"/>
    </location>
</feature>
<feature type="compositionally biased region" description="Polar residues" evidence="8">
    <location>
        <begin position="232"/>
        <end position="244"/>
    </location>
</feature>
<dbReference type="InterPro" id="IPR013087">
    <property type="entry name" value="Znf_C2H2_type"/>
</dbReference>
<dbReference type="GO" id="GO:0000978">
    <property type="term" value="F:RNA polymerase II cis-regulatory region sequence-specific DNA binding"/>
    <property type="evidence" value="ECO:0007669"/>
    <property type="project" value="TreeGrafter"/>
</dbReference>
<comment type="subcellular location">
    <subcellularLocation>
        <location evidence="1">Nucleus</location>
    </subcellularLocation>
</comment>
<keyword evidence="3" id="KW-0677">Repeat</keyword>
<dbReference type="PANTHER" id="PTHR24376:SF235">
    <property type="entry name" value="C2H2-TYPE DOMAIN-CONTAINING PROTEIN"/>
    <property type="match status" value="1"/>
</dbReference>
<evidence type="ECO:0000256" key="3">
    <source>
        <dbReference type="ARBA" id="ARBA00022737"/>
    </source>
</evidence>
<evidence type="ECO:0000259" key="9">
    <source>
        <dbReference type="PROSITE" id="PS50157"/>
    </source>
</evidence>
<evidence type="ECO:0000256" key="5">
    <source>
        <dbReference type="ARBA" id="ARBA00022833"/>
    </source>
</evidence>
<gene>
    <name evidence="11" type="primary">LOC106179297</name>
</gene>
<keyword evidence="2" id="KW-0479">Metal-binding</keyword>
<evidence type="ECO:0000256" key="7">
    <source>
        <dbReference type="PROSITE-ProRule" id="PRU00042"/>
    </source>
</evidence>
<evidence type="ECO:0000313" key="10">
    <source>
        <dbReference type="Proteomes" id="UP000085678"/>
    </source>
</evidence>
<dbReference type="PANTHER" id="PTHR24376">
    <property type="entry name" value="ZINC FINGER PROTEIN"/>
    <property type="match status" value="1"/>
</dbReference>
<dbReference type="InterPro" id="IPR036236">
    <property type="entry name" value="Znf_C2H2_sf"/>
</dbReference>
<dbReference type="Pfam" id="PF00096">
    <property type="entry name" value="zf-C2H2"/>
    <property type="match status" value="2"/>
</dbReference>
<feature type="domain" description="C2H2-type" evidence="9">
    <location>
        <begin position="526"/>
        <end position="552"/>
    </location>
</feature>
<dbReference type="PROSITE" id="PS50157">
    <property type="entry name" value="ZINC_FINGER_C2H2_2"/>
    <property type="match status" value="2"/>
</dbReference>
<evidence type="ECO:0000256" key="6">
    <source>
        <dbReference type="ARBA" id="ARBA00023242"/>
    </source>
</evidence>
<dbReference type="Gene3D" id="3.30.160.60">
    <property type="entry name" value="Classic Zinc Finger"/>
    <property type="match status" value="1"/>
</dbReference>
<feature type="domain" description="C2H2-type" evidence="9">
    <location>
        <begin position="428"/>
        <end position="455"/>
    </location>
</feature>
<evidence type="ECO:0000313" key="11">
    <source>
        <dbReference type="RefSeq" id="XP_013418305.1"/>
    </source>
</evidence>
<evidence type="ECO:0000256" key="4">
    <source>
        <dbReference type="ARBA" id="ARBA00022771"/>
    </source>
</evidence>
<feature type="compositionally biased region" description="Basic and acidic residues" evidence="8">
    <location>
        <begin position="183"/>
        <end position="195"/>
    </location>
</feature>
<evidence type="ECO:0000256" key="2">
    <source>
        <dbReference type="ARBA" id="ARBA00022723"/>
    </source>
</evidence>
<dbReference type="GO" id="GO:0005634">
    <property type="term" value="C:nucleus"/>
    <property type="evidence" value="ECO:0007669"/>
    <property type="project" value="UniProtKB-SubCell"/>
</dbReference>
<keyword evidence="4 7" id="KW-0863">Zinc-finger</keyword>
<keyword evidence="10" id="KW-1185">Reference proteome</keyword>
<dbReference type="Proteomes" id="UP000085678">
    <property type="component" value="Unplaced"/>
</dbReference>
<feature type="region of interest" description="Disordered" evidence="8">
    <location>
        <begin position="175"/>
        <end position="289"/>
    </location>
</feature>
<keyword evidence="6" id="KW-0539">Nucleus</keyword>
<evidence type="ECO:0000256" key="1">
    <source>
        <dbReference type="ARBA" id="ARBA00004123"/>
    </source>
</evidence>
<dbReference type="KEGG" id="lak:106179297"/>
<organism evidence="10 11">
    <name type="scientific">Lingula anatina</name>
    <name type="common">Brachiopod</name>
    <name type="synonym">Lingula unguis</name>
    <dbReference type="NCBI Taxonomy" id="7574"/>
    <lineage>
        <taxon>Eukaryota</taxon>
        <taxon>Metazoa</taxon>
        <taxon>Spiralia</taxon>
        <taxon>Lophotrochozoa</taxon>
        <taxon>Brachiopoda</taxon>
        <taxon>Linguliformea</taxon>
        <taxon>Lingulata</taxon>
        <taxon>Lingulida</taxon>
        <taxon>Linguloidea</taxon>
        <taxon>Lingulidae</taxon>
        <taxon>Lingula</taxon>
    </lineage>
</organism>
<dbReference type="SUPFAM" id="SSF57667">
    <property type="entry name" value="beta-beta-alpha zinc fingers"/>
    <property type="match status" value="1"/>
</dbReference>
<proteinExistence type="predicted"/>
<protein>
    <submittedName>
        <fullName evidence="11">Zinc finger and SCAN domain-containing protein 12</fullName>
    </submittedName>
</protein>
<feature type="compositionally biased region" description="Polar residues" evidence="8">
    <location>
        <begin position="280"/>
        <end position="289"/>
    </location>
</feature>
<name>A0A1S3K6P1_LINAN</name>
<dbReference type="SMART" id="SM00355">
    <property type="entry name" value="ZnF_C2H2"/>
    <property type="match status" value="5"/>
</dbReference>
<dbReference type="PROSITE" id="PS00028">
    <property type="entry name" value="ZINC_FINGER_C2H2_1"/>
    <property type="match status" value="1"/>
</dbReference>
<reference evidence="11" key="1">
    <citation type="submission" date="2025-08" db="UniProtKB">
        <authorList>
            <consortium name="RefSeq"/>
        </authorList>
    </citation>
    <scope>IDENTIFICATION</scope>
    <source>
        <tissue evidence="11">Gonads</tissue>
    </source>
</reference>
<accession>A0A1S3K6P1</accession>
<evidence type="ECO:0000256" key="8">
    <source>
        <dbReference type="SAM" id="MobiDB-lite"/>
    </source>
</evidence>
<dbReference type="GO" id="GO:0001228">
    <property type="term" value="F:DNA-binding transcription activator activity, RNA polymerase II-specific"/>
    <property type="evidence" value="ECO:0007669"/>
    <property type="project" value="TreeGrafter"/>
</dbReference>
<dbReference type="InParanoid" id="A0A1S3K6P1"/>